<evidence type="ECO:0000313" key="3">
    <source>
        <dbReference type="Proteomes" id="UP000092460"/>
    </source>
</evidence>
<dbReference type="Proteomes" id="UP000092460">
    <property type="component" value="Unassembled WGS sequence"/>
</dbReference>
<accession>A0A1B0BM23</accession>
<feature type="compositionally biased region" description="Basic and acidic residues" evidence="1">
    <location>
        <begin position="97"/>
        <end position="107"/>
    </location>
</feature>
<dbReference type="EMBL" id="JXJN01016644">
    <property type="status" value="NOT_ANNOTATED_CDS"/>
    <property type="molecule type" value="Genomic_DNA"/>
</dbReference>
<dbReference type="AlphaFoldDB" id="A0A1B0BM23"/>
<sequence>MALMCIMKDSKVFKVSICGCSQATNGYWNLKKFLEKSFIPVIFVNREKCSELHDVSSSLDIPSRCELSRSLRSRSQRRRVRRPSRSVARRICSSDSAPRRDEEGSKEKGKKKRNVKKNDNNNLTTKSSVRISVWILSLLLLRCSVEPPMDVVVEPKL</sequence>
<evidence type="ECO:0000313" key="2">
    <source>
        <dbReference type="EnsemblMetazoa" id="GPPI034374-PA"/>
    </source>
</evidence>
<dbReference type="VEuPathDB" id="VectorBase:GPPI034374"/>
<reference evidence="2" key="2">
    <citation type="submission" date="2020-05" db="UniProtKB">
        <authorList>
            <consortium name="EnsemblMetazoa"/>
        </authorList>
    </citation>
    <scope>IDENTIFICATION</scope>
    <source>
        <strain evidence="2">IAEA</strain>
    </source>
</reference>
<name>A0A1B0BM23_9MUSC</name>
<feature type="compositionally biased region" description="Basic residues" evidence="1">
    <location>
        <begin position="72"/>
        <end position="88"/>
    </location>
</feature>
<dbReference type="EnsemblMetazoa" id="GPPI034374-RA">
    <property type="protein sequence ID" value="GPPI034374-PA"/>
    <property type="gene ID" value="GPPI034374"/>
</dbReference>
<proteinExistence type="predicted"/>
<feature type="region of interest" description="Disordered" evidence="1">
    <location>
        <begin position="72"/>
        <end position="122"/>
    </location>
</feature>
<reference evidence="3" key="1">
    <citation type="submission" date="2015-01" db="EMBL/GenBank/DDBJ databases">
        <authorList>
            <person name="Aksoy S."/>
            <person name="Warren W."/>
            <person name="Wilson R.K."/>
        </authorList>
    </citation>
    <scope>NUCLEOTIDE SEQUENCE [LARGE SCALE GENOMIC DNA]</scope>
    <source>
        <strain evidence="3">IAEA</strain>
    </source>
</reference>
<evidence type="ECO:0000256" key="1">
    <source>
        <dbReference type="SAM" id="MobiDB-lite"/>
    </source>
</evidence>
<organism evidence="2 3">
    <name type="scientific">Glossina palpalis gambiensis</name>
    <dbReference type="NCBI Taxonomy" id="67801"/>
    <lineage>
        <taxon>Eukaryota</taxon>
        <taxon>Metazoa</taxon>
        <taxon>Ecdysozoa</taxon>
        <taxon>Arthropoda</taxon>
        <taxon>Hexapoda</taxon>
        <taxon>Insecta</taxon>
        <taxon>Pterygota</taxon>
        <taxon>Neoptera</taxon>
        <taxon>Endopterygota</taxon>
        <taxon>Diptera</taxon>
        <taxon>Brachycera</taxon>
        <taxon>Muscomorpha</taxon>
        <taxon>Hippoboscoidea</taxon>
        <taxon>Glossinidae</taxon>
        <taxon>Glossina</taxon>
    </lineage>
</organism>
<protein>
    <submittedName>
        <fullName evidence="2">Uncharacterized protein</fullName>
    </submittedName>
</protein>
<keyword evidence="3" id="KW-1185">Reference proteome</keyword>